<reference evidence="6 7" key="1">
    <citation type="submission" date="2019-10" db="EMBL/GenBank/DDBJ databases">
        <title>Whole genome shotgun sequence of Acrocarpospora pleiomorpha NBRC 16267.</title>
        <authorList>
            <person name="Ichikawa N."/>
            <person name="Kimura A."/>
            <person name="Kitahashi Y."/>
            <person name="Komaki H."/>
            <person name="Oguchi A."/>
        </authorList>
    </citation>
    <scope>NUCLEOTIDE SEQUENCE [LARGE SCALE GENOMIC DNA]</scope>
    <source>
        <strain evidence="6 7">NBRC 16267</strain>
    </source>
</reference>
<dbReference type="SMART" id="SM00346">
    <property type="entry name" value="HTH_ICLR"/>
    <property type="match status" value="1"/>
</dbReference>
<keyword evidence="2" id="KW-0238">DNA-binding</keyword>
<dbReference type="EMBL" id="BLAF01000073">
    <property type="protein sequence ID" value="GES25772.1"/>
    <property type="molecule type" value="Genomic_DNA"/>
</dbReference>
<dbReference type="GO" id="GO:0003700">
    <property type="term" value="F:DNA-binding transcription factor activity"/>
    <property type="evidence" value="ECO:0007669"/>
    <property type="project" value="TreeGrafter"/>
</dbReference>
<evidence type="ECO:0000256" key="3">
    <source>
        <dbReference type="ARBA" id="ARBA00023163"/>
    </source>
</evidence>
<feature type="domain" description="IclR-ED" evidence="5">
    <location>
        <begin position="77"/>
        <end position="254"/>
    </location>
</feature>
<comment type="caution">
    <text evidence="6">The sequence shown here is derived from an EMBL/GenBank/DDBJ whole genome shotgun (WGS) entry which is preliminary data.</text>
</comment>
<dbReference type="PANTHER" id="PTHR30136">
    <property type="entry name" value="HELIX-TURN-HELIX TRANSCRIPTIONAL REGULATOR, ICLR FAMILY"/>
    <property type="match status" value="1"/>
</dbReference>
<dbReference type="SUPFAM" id="SSF46785">
    <property type="entry name" value="Winged helix' DNA-binding domain"/>
    <property type="match status" value="1"/>
</dbReference>
<evidence type="ECO:0000259" key="5">
    <source>
        <dbReference type="PROSITE" id="PS51078"/>
    </source>
</evidence>
<dbReference type="Proteomes" id="UP000377595">
    <property type="component" value="Unassembled WGS sequence"/>
</dbReference>
<dbReference type="Pfam" id="PF09339">
    <property type="entry name" value="HTH_IclR"/>
    <property type="match status" value="1"/>
</dbReference>
<evidence type="ECO:0000256" key="2">
    <source>
        <dbReference type="ARBA" id="ARBA00023125"/>
    </source>
</evidence>
<keyword evidence="1" id="KW-0805">Transcription regulation</keyword>
<feature type="domain" description="HTH iclR-type" evidence="4">
    <location>
        <begin position="16"/>
        <end position="76"/>
    </location>
</feature>
<proteinExistence type="predicted"/>
<dbReference type="Gene3D" id="1.10.10.10">
    <property type="entry name" value="Winged helix-like DNA-binding domain superfamily/Winged helix DNA-binding domain"/>
    <property type="match status" value="1"/>
</dbReference>
<dbReference type="PROSITE" id="PS51078">
    <property type="entry name" value="ICLR_ED"/>
    <property type="match status" value="1"/>
</dbReference>
<gene>
    <name evidence="6" type="ORF">Aple_086710</name>
</gene>
<dbReference type="PANTHER" id="PTHR30136:SF24">
    <property type="entry name" value="HTH-TYPE TRANSCRIPTIONAL REPRESSOR ALLR"/>
    <property type="match status" value="1"/>
</dbReference>
<dbReference type="InterPro" id="IPR050707">
    <property type="entry name" value="HTH_MetabolicPath_Reg"/>
</dbReference>
<dbReference type="InterPro" id="IPR014757">
    <property type="entry name" value="Tscrpt_reg_IclR_C"/>
</dbReference>
<organism evidence="6 7">
    <name type="scientific">Acrocarpospora pleiomorpha</name>
    <dbReference type="NCBI Taxonomy" id="90975"/>
    <lineage>
        <taxon>Bacteria</taxon>
        <taxon>Bacillati</taxon>
        <taxon>Actinomycetota</taxon>
        <taxon>Actinomycetes</taxon>
        <taxon>Streptosporangiales</taxon>
        <taxon>Streptosporangiaceae</taxon>
        <taxon>Acrocarpospora</taxon>
    </lineage>
</organism>
<accession>A0A5M3XXQ2</accession>
<protein>
    <submittedName>
        <fullName evidence="6">Transcriptional regulator</fullName>
    </submittedName>
</protein>
<dbReference type="Gene3D" id="3.30.450.40">
    <property type="match status" value="1"/>
</dbReference>
<dbReference type="SUPFAM" id="SSF55781">
    <property type="entry name" value="GAF domain-like"/>
    <property type="match status" value="1"/>
</dbReference>
<sequence length="272" mass="29274">MKGRVMTVNVEEKVAPSMVQRMTLIMETFEGRGSRRSLEYIATLTGLPRSTAHRILDQLVRNGWLQHDESGYHLGWRASHLAGPSDDVSALREVAAPFLHELVMRTGLVVHLAILDGPSVLYLDKLGGPVLPSVPSRVGGRLPAHLTAVGKAMLARIEPETVERLLDQLAVSGVVPMPDIAGLHRELSEVRSRGGLAFAQTGLANPISCVGAPASMGALQAGISLCDGGQPVNLERFAPLLLDRARRIAGTLEFAPGRRVEQQIAETLPRMA</sequence>
<dbReference type="AlphaFoldDB" id="A0A5M3XXQ2"/>
<dbReference type="InterPro" id="IPR029016">
    <property type="entry name" value="GAF-like_dom_sf"/>
</dbReference>
<keyword evidence="3" id="KW-0804">Transcription</keyword>
<dbReference type="GO" id="GO:0045892">
    <property type="term" value="P:negative regulation of DNA-templated transcription"/>
    <property type="evidence" value="ECO:0007669"/>
    <property type="project" value="TreeGrafter"/>
</dbReference>
<dbReference type="InterPro" id="IPR036388">
    <property type="entry name" value="WH-like_DNA-bd_sf"/>
</dbReference>
<dbReference type="GO" id="GO:0003677">
    <property type="term" value="F:DNA binding"/>
    <property type="evidence" value="ECO:0007669"/>
    <property type="project" value="UniProtKB-KW"/>
</dbReference>
<dbReference type="PROSITE" id="PS51077">
    <property type="entry name" value="HTH_ICLR"/>
    <property type="match status" value="1"/>
</dbReference>
<evidence type="ECO:0000259" key="4">
    <source>
        <dbReference type="PROSITE" id="PS51077"/>
    </source>
</evidence>
<evidence type="ECO:0000256" key="1">
    <source>
        <dbReference type="ARBA" id="ARBA00023015"/>
    </source>
</evidence>
<evidence type="ECO:0000313" key="6">
    <source>
        <dbReference type="EMBL" id="GES25772.1"/>
    </source>
</evidence>
<dbReference type="InterPro" id="IPR005471">
    <property type="entry name" value="Tscrpt_reg_IclR_N"/>
</dbReference>
<name>A0A5M3XXQ2_9ACTN</name>
<evidence type="ECO:0000313" key="7">
    <source>
        <dbReference type="Proteomes" id="UP000377595"/>
    </source>
</evidence>
<dbReference type="InterPro" id="IPR036390">
    <property type="entry name" value="WH_DNA-bd_sf"/>
</dbReference>
<dbReference type="Pfam" id="PF01614">
    <property type="entry name" value="IclR_C"/>
    <property type="match status" value="1"/>
</dbReference>
<keyword evidence="7" id="KW-1185">Reference proteome</keyword>